<name>A0A933IA30_UNCT6</name>
<gene>
    <name evidence="1" type="ORF">HY768_02725</name>
</gene>
<accession>A0A933IA30</accession>
<organism evidence="1 2">
    <name type="scientific">candidate division TA06 bacterium</name>
    <dbReference type="NCBI Taxonomy" id="2250710"/>
    <lineage>
        <taxon>Bacteria</taxon>
        <taxon>Bacteria division TA06</taxon>
    </lineage>
</organism>
<dbReference type="Proteomes" id="UP000736328">
    <property type="component" value="Unassembled WGS sequence"/>
</dbReference>
<dbReference type="AlphaFoldDB" id="A0A933IA30"/>
<comment type="caution">
    <text evidence="1">The sequence shown here is derived from an EMBL/GenBank/DDBJ whole genome shotgun (WGS) entry which is preliminary data.</text>
</comment>
<protein>
    <submittedName>
        <fullName evidence="1">Uncharacterized protein</fullName>
    </submittedName>
</protein>
<evidence type="ECO:0000313" key="1">
    <source>
        <dbReference type="EMBL" id="MBI4726133.1"/>
    </source>
</evidence>
<reference evidence="1" key="1">
    <citation type="submission" date="2020-07" db="EMBL/GenBank/DDBJ databases">
        <title>Huge and variable diversity of episymbiotic CPR bacteria and DPANN archaea in groundwater ecosystems.</title>
        <authorList>
            <person name="He C.Y."/>
            <person name="Keren R."/>
            <person name="Whittaker M."/>
            <person name="Farag I.F."/>
            <person name="Doudna J."/>
            <person name="Cate J.H.D."/>
            <person name="Banfield J.F."/>
        </authorList>
    </citation>
    <scope>NUCLEOTIDE SEQUENCE</scope>
    <source>
        <strain evidence="1">NC_groundwater_1520_Pr4_B-0.1um_53_5</strain>
    </source>
</reference>
<dbReference type="EMBL" id="JACQXR010000034">
    <property type="protein sequence ID" value="MBI4726133.1"/>
    <property type="molecule type" value="Genomic_DNA"/>
</dbReference>
<proteinExistence type="predicted"/>
<evidence type="ECO:0000313" key="2">
    <source>
        <dbReference type="Proteomes" id="UP000736328"/>
    </source>
</evidence>
<sequence length="46" mass="4768">MKKAVFLALAAFLLVSAIAIPAYSAIIKKPIVVLDGDPVPTPPPPL</sequence>